<protein>
    <submittedName>
        <fullName evidence="4">DUF2399 domain-containing protein</fullName>
    </submittedName>
</protein>
<evidence type="ECO:0000313" key="4">
    <source>
        <dbReference type="EMBL" id="MEJ2870068.1"/>
    </source>
</evidence>
<dbReference type="InterPro" id="IPR024465">
    <property type="entry name" value="DUF2399"/>
</dbReference>
<evidence type="ECO:0000256" key="1">
    <source>
        <dbReference type="SAM" id="MobiDB-lite"/>
    </source>
</evidence>
<reference evidence="4 5" key="1">
    <citation type="submission" date="2024-03" db="EMBL/GenBank/DDBJ databases">
        <title>Actinomycetospora sp. OC33-EN08, a novel actinomycete isolated from wild orchid (Aerides multiflora).</title>
        <authorList>
            <person name="Suriyachadkun C."/>
        </authorList>
    </citation>
    <scope>NUCLEOTIDE SEQUENCE [LARGE SCALE GENOMIC DNA]</scope>
    <source>
        <strain evidence="4 5">OC33-EN08</strain>
    </source>
</reference>
<proteinExistence type="predicted"/>
<evidence type="ECO:0000259" key="3">
    <source>
        <dbReference type="Pfam" id="PF11796"/>
    </source>
</evidence>
<sequence>MPIPPVLLQPEFVPLWQHVAATLDRRGLHDRGWVPLPDGLPPTVRARLRDLVPGRSTRRLDLAQLDRALDRHGTDLLALLTAAGCPPTGRREARDADRDRRSGRDEALAEAARDALGDGPWVSAWIAAVRSGLPDGGSARAAVDTVARVLAAAGEPGLRSRAEVAARVLDGAHALDRGTPQRRLVGQALALRAERGHWDDPAVWEEAGLPGDLVATPVLTWALPLLGDGVPAAVRAATAAGAPSHLSTLTLRDLRVEVPPGTVVLGVENPRLLEAAVQRRLSVPMLCTLGNPTTAPLTLIRALLDAGAEVRHHGDLDPAGVAITARLTALGVVPWHMTAPDYLAAVTPGLRRFTDPVPRTPWDPDLQRVMTEHGRAVDEERVMDELLAAADREGKDPSL</sequence>
<dbReference type="Proteomes" id="UP001385809">
    <property type="component" value="Unassembled WGS sequence"/>
</dbReference>
<dbReference type="EMBL" id="JBBEGN010000010">
    <property type="protein sequence ID" value="MEJ2870068.1"/>
    <property type="molecule type" value="Genomic_DNA"/>
</dbReference>
<accession>A0ABU8MUJ0</accession>
<organism evidence="4 5">
    <name type="scientific">Actinomycetospora aurantiaca</name>
    <dbReference type="NCBI Taxonomy" id="3129233"/>
    <lineage>
        <taxon>Bacteria</taxon>
        <taxon>Bacillati</taxon>
        <taxon>Actinomycetota</taxon>
        <taxon>Actinomycetes</taxon>
        <taxon>Pseudonocardiales</taxon>
        <taxon>Pseudonocardiaceae</taxon>
        <taxon>Actinomycetospora</taxon>
    </lineage>
</organism>
<evidence type="ECO:0000259" key="2">
    <source>
        <dbReference type="Pfam" id="PF09664"/>
    </source>
</evidence>
<comment type="caution">
    <text evidence="4">The sequence shown here is derived from an EMBL/GenBank/DDBJ whole genome shotgun (WGS) entry which is preliminary data.</text>
</comment>
<keyword evidence="5" id="KW-1185">Reference proteome</keyword>
<evidence type="ECO:0000313" key="5">
    <source>
        <dbReference type="Proteomes" id="UP001385809"/>
    </source>
</evidence>
<gene>
    <name evidence="4" type="ORF">WCD74_20030</name>
</gene>
<name>A0ABU8MUJ0_9PSEU</name>
<feature type="compositionally biased region" description="Basic and acidic residues" evidence="1">
    <location>
        <begin position="89"/>
        <end position="112"/>
    </location>
</feature>
<feature type="region of interest" description="Disordered" evidence="1">
    <location>
        <begin position="86"/>
        <end position="112"/>
    </location>
</feature>
<dbReference type="RefSeq" id="WP_337696636.1">
    <property type="nucleotide sequence ID" value="NZ_JBBEGN010000010.1"/>
</dbReference>
<dbReference type="Pfam" id="PF09664">
    <property type="entry name" value="DUF2399"/>
    <property type="match status" value="1"/>
</dbReference>
<feature type="domain" description="Conserved hypothetical protein CHP02679 N terminus" evidence="3">
    <location>
        <begin position="52"/>
        <end position="224"/>
    </location>
</feature>
<dbReference type="Pfam" id="PF11796">
    <property type="entry name" value="DUF3323"/>
    <property type="match status" value="1"/>
</dbReference>
<feature type="domain" description="DUF2399" evidence="2">
    <location>
        <begin position="247"/>
        <end position="388"/>
    </location>
</feature>
<dbReference type="InterPro" id="IPR024466">
    <property type="entry name" value="CHP02679_N"/>
</dbReference>